<evidence type="ECO:0000256" key="4">
    <source>
        <dbReference type="PROSITE-ProRule" id="PRU00134"/>
    </source>
</evidence>
<evidence type="ECO:0000313" key="8">
    <source>
        <dbReference type="EnsemblMetazoa" id="AMAM012819-PA"/>
    </source>
</evidence>
<dbReference type="InterPro" id="IPR002999">
    <property type="entry name" value="Tudor"/>
</dbReference>
<feature type="compositionally biased region" description="Polar residues" evidence="5">
    <location>
        <begin position="189"/>
        <end position="214"/>
    </location>
</feature>
<dbReference type="AlphaFoldDB" id="A0A182ST12"/>
<evidence type="ECO:0000259" key="7">
    <source>
        <dbReference type="PROSITE" id="PS50865"/>
    </source>
</evidence>
<reference evidence="9" key="1">
    <citation type="submission" date="2013-09" db="EMBL/GenBank/DDBJ databases">
        <title>The Genome Sequence of Anopheles maculatus species B.</title>
        <authorList>
            <consortium name="The Broad Institute Genomics Platform"/>
            <person name="Neafsey D.E."/>
            <person name="Besansky N."/>
            <person name="Howell P."/>
            <person name="Walton C."/>
            <person name="Young S.K."/>
            <person name="Zeng Q."/>
            <person name="Gargeya S."/>
            <person name="Fitzgerald M."/>
            <person name="Haas B."/>
            <person name="Abouelleil A."/>
            <person name="Allen A.W."/>
            <person name="Alvarado L."/>
            <person name="Arachchi H.M."/>
            <person name="Berlin A.M."/>
            <person name="Chapman S.B."/>
            <person name="Gainer-Dewar J."/>
            <person name="Goldberg J."/>
            <person name="Griggs A."/>
            <person name="Gujja S."/>
            <person name="Hansen M."/>
            <person name="Howarth C."/>
            <person name="Imamovic A."/>
            <person name="Ireland A."/>
            <person name="Larimer J."/>
            <person name="McCowan C."/>
            <person name="Murphy C."/>
            <person name="Pearson M."/>
            <person name="Poon T.W."/>
            <person name="Priest M."/>
            <person name="Roberts A."/>
            <person name="Saif S."/>
            <person name="Shea T."/>
            <person name="Sisk P."/>
            <person name="Sykes S."/>
            <person name="Wortman J."/>
            <person name="Nusbaum C."/>
            <person name="Birren B."/>
        </authorList>
    </citation>
    <scope>NUCLEOTIDE SEQUENCE [LARGE SCALE GENOMIC DNA]</scope>
    <source>
        <strain evidence="9">maculatus3</strain>
    </source>
</reference>
<sequence length="556" mass="61840">MNGSGSGLYEQNAQKRGSVSNNASGIGGMGGSLIEPIPLMLGMFNACTFCHKGGASYQCFVCGSFYCGEQCQRADWPGHIIQCLPRLVRIHSGFVPSETQRIAFPPPQIPQMHGNNNHPLPKDGLKQQVPKKQNGPSQEFAANMAIKSPIKSTERKPNRDETLAKLTPPSNVPTNVLKNLALKRHQEQEASTSKAESPKPETSTVKNEATTANDKASKLAKRVQQKATVSPKGTIQYSSFPVEGENVKISYVSDNVLFVYRSGQEANGQANRYLDLIKRSVECARGVEQLLSTAPKPTDIVFAPFDGDHYRAVVKSVDGPMATVFYPDFGNTQTVEWNRMKTIPDRTIQYGMCYTHPVKIEGVSDFSPLVKQYLEEMLEMEEFELIKFIECDLPLGEDVQLMVVEASELNVSNQLSVILKTDSLAFAQMMNECDQYGNKDPHPYQPKGENEVFLVQFEGVWCRALLAGLGEEVQYYLLDLGIIRVLDEKPKCRRLPTGLSRKIFVCECIVDNLEALGEFAKEENNDMLRGKTLNAKVYQHTDDEGETMHVKVKAIN</sequence>
<evidence type="ECO:0000256" key="3">
    <source>
        <dbReference type="ARBA" id="ARBA00022833"/>
    </source>
</evidence>
<dbReference type="Pfam" id="PF00567">
    <property type="entry name" value="TUDOR"/>
    <property type="match status" value="2"/>
</dbReference>
<organism evidence="8 9">
    <name type="scientific">Anopheles maculatus</name>
    <dbReference type="NCBI Taxonomy" id="74869"/>
    <lineage>
        <taxon>Eukaryota</taxon>
        <taxon>Metazoa</taxon>
        <taxon>Ecdysozoa</taxon>
        <taxon>Arthropoda</taxon>
        <taxon>Hexapoda</taxon>
        <taxon>Insecta</taxon>
        <taxon>Pterygota</taxon>
        <taxon>Neoptera</taxon>
        <taxon>Endopterygota</taxon>
        <taxon>Diptera</taxon>
        <taxon>Nematocera</taxon>
        <taxon>Culicoidea</taxon>
        <taxon>Culicidae</taxon>
        <taxon>Anophelinae</taxon>
        <taxon>Anopheles</taxon>
        <taxon>Anopheles maculatus group</taxon>
    </lineage>
</organism>
<dbReference type="Proteomes" id="UP000075901">
    <property type="component" value="Unassembled WGS sequence"/>
</dbReference>
<reference evidence="8" key="2">
    <citation type="submission" date="2020-05" db="UniProtKB">
        <authorList>
            <consortium name="EnsemblMetazoa"/>
        </authorList>
    </citation>
    <scope>IDENTIFICATION</scope>
    <source>
        <strain evidence="8">maculatus3</strain>
    </source>
</reference>
<dbReference type="Pfam" id="PF01753">
    <property type="entry name" value="zf-MYND"/>
    <property type="match status" value="1"/>
</dbReference>
<dbReference type="SUPFAM" id="SSF144232">
    <property type="entry name" value="HIT/MYND zinc finger-like"/>
    <property type="match status" value="1"/>
</dbReference>
<dbReference type="SMART" id="SM00333">
    <property type="entry name" value="TUDOR"/>
    <property type="match status" value="1"/>
</dbReference>
<evidence type="ECO:0000256" key="2">
    <source>
        <dbReference type="ARBA" id="ARBA00022771"/>
    </source>
</evidence>
<feature type="domain" description="MYND-type" evidence="7">
    <location>
        <begin position="47"/>
        <end position="83"/>
    </location>
</feature>
<dbReference type="Gene3D" id="6.10.140.2220">
    <property type="match status" value="1"/>
</dbReference>
<dbReference type="InterPro" id="IPR002893">
    <property type="entry name" value="Znf_MYND"/>
</dbReference>
<evidence type="ECO:0008006" key="10">
    <source>
        <dbReference type="Google" id="ProtNLM"/>
    </source>
</evidence>
<feature type="domain" description="Tudor" evidence="6">
    <location>
        <begin position="292"/>
        <end position="350"/>
    </location>
</feature>
<protein>
    <recommendedName>
        <fullName evidence="10">MYND-type domain-containing protein</fullName>
    </recommendedName>
</protein>
<feature type="compositionally biased region" description="Basic and acidic residues" evidence="5">
    <location>
        <begin position="152"/>
        <end position="163"/>
    </location>
</feature>
<dbReference type="VEuPathDB" id="VectorBase:AMAM012819"/>
<keyword evidence="1" id="KW-0479">Metal-binding</keyword>
<keyword evidence="9" id="KW-1185">Reference proteome</keyword>
<name>A0A182ST12_9DIPT</name>
<evidence type="ECO:0000259" key="6">
    <source>
        <dbReference type="PROSITE" id="PS50304"/>
    </source>
</evidence>
<feature type="compositionally biased region" description="Polar residues" evidence="5">
    <location>
        <begin position="168"/>
        <end position="177"/>
    </location>
</feature>
<dbReference type="SUPFAM" id="SSF63748">
    <property type="entry name" value="Tudor/PWWP/MBT"/>
    <property type="match status" value="1"/>
</dbReference>
<dbReference type="PROSITE" id="PS50304">
    <property type="entry name" value="TUDOR"/>
    <property type="match status" value="1"/>
</dbReference>
<evidence type="ECO:0000256" key="1">
    <source>
        <dbReference type="ARBA" id="ARBA00022723"/>
    </source>
</evidence>
<accession>A0A182ST12</accession>
<dbReference type="GO" id="GO:0008270">
    <property type="term" value="F:zinc ion binding"/>
    <property type="evidence" value="ECO:0007669"/>
    <property type="project" value="UniProtKB-KW"/>
</dbReference>
<feature type="region of interest" description="Disordered" evidence="5">
    <location>
        <begin position="100"/>
        <end position="225"/>
    </location>
</feature>
<dbReference type="PROSITE" id="PS50865">
    <property type="entry name" value="ZF_MYND_2"/>
    <property type="match status" value="1"/>
</dbReference>
<evidence type="ECO:0000313" key="9">
    <source>
        <dbReference type="Proteomes" id="UP000075901"/>
    </source>
</evidence>
<dbReference type="Gene3D" id="2.30.30.140">
    <property type="match status" value="1"/>
</dbReference>
<proteinExistence type="predicted"/>
<keyword evidence="2 4" id="KW-0863">Zinc-finger</keyword>
<dbReference type="EnsemblMetazoa" id="AMAM012819-RA">
    <property type="protein sequence ID" value="AMAM012819-PA"/>
    <property type="gene ID" value="AMAM012819"/>
</dbReference>
<keyword evidence="3" id="KW-0862">Zinc</keyword>
<evidence type="ECO:0000256" key="5">
    <source>
        <dbReference type="SAM" id="MobiDB-lite"/>
    </source>
</evidence>